<dbReference type="AlphaFoldDB" id="A0A6A6UG35"/>
<dbReference type="GO" id="GO:0006508">
    <property type="term" value="P:proteolysis"/>
    <property type="evidence" value="ECO:0007669"/>
    <property type="project" value="UniProtKB-KW"/>
</dbReference>
<protein>
    <recommendedName>
        <fullName evidence="13">Neutral protease 2</fullName>
        <ecNumber evidence="13">3.4.24.39</ecNumber>
    </recommendedName>
    <alternativeName>
        <fullName evidence="13">Deuterolysin</fullName>
    </alternativeName>
</protein>
<keyword evidence="10" id="KW-0865">Zymogen</keyword>
<dbReference type="InterPro" id="IPR050414">
    <property type="entry name" value="Fungal_M35_metalloproteases"/>
</dbReference>
<keyword evidence="15" id="KW-1185">Reference proteome</keyword>
<comment type="similarity">
    <text evidence="2 13">Belongs to the peptidase M35 family.</text>
</comment>
<feature type="active site" evidence="11">
    <location>
        <position position="322"/>
    </location>
</feature>
<evidence type="ECO:0000256" key="11">
    <source>
        <dbReference type="PIRSR" id="PIRSR601384-1"/>
    </source>
</evidence>
<sequence length="370" mass="39284">MRLSTPVYLLSYATLAISSAIPPRDEASSSRARAEQATQKISPLSIQITSLDHTQVQAVITNNGDTSLRLLREGTILDAAPVEKLLLHGQNNARVPFSGIRKSIKYHNLPDSAFTSLAAGSNITVNVELASLHDLTSGGEFSVLSLGHIPIATGDNNDISGSVAFNSNKLAIKVDGKRAAHSFAAVVRTPASAVAQDCTGDHLKAVKAAHDSCAWLATLAAAQALSGDAKKFEEHFGTQDAAARKTVHDRYIAVATECAAATDKAKTTVHCTDPDNYCNDSTLAFTLSALDSITYCPSFFTALKPLEKACHSQDQTTTAVHEYTHADIIFKPGTQDLAYGYANDVALGSAERLLNADSYGMFVNAIWSGC</sequence>
<dbReference type="PANTHER" id="PTHR37016:SF3">
    <property type="entry name" value="NEUTRAL PROTEASE 2-RELATED"/>
    <property type="match status" value="1"/>
</dbReference>
<feature type="binding site" evidence="12">
    <location>
        <position position="336"/>
    </location>
    <ligand>
        <name>Zn(2+)</name>
        <dbReference type="ChEBI" id="CHEBI:29105"/>
        <note>catalytic</note>
    </ligand>
</feature>
<keyword evidence="3 13" id="KW-0645">Protease</keyword>
<evidence type="ECO:0000256" key="4">
    <source>
        <dbReference type="ARBA" id="ARBA00022685"/>
    </source>
</evidence>
<evidence type="ECO:0000256" key="1">
    <source>
        <dbReference type="ARBA" id="ARBA00001187"/>
    </source>
</evidence>
<dbReference type="Pfam" id="PF02102">
    <property type="entry name" value="Peptidase_M35"/>
    <property type="match status" value="1"/>
</dbReference>
<dbReference type="Proteomes" id="UP000799302">
    <property type="component" value="Unassembled WGS sequence"/>
</dbReference>
<keyword evidence="7 13" id="KW-0378">Hydrolase</keyword>
<evidence type="ECO:0000256" key="7">
    <source>
        <dbReference type="ARBA" id="ARBA00022801"/>
    </source>
</evidence>
<evidence type="ECO:0000256" key="9">
    <source>
        <dbReference type="ARBA" id="ARBA00023049"/>
    </source>
</evidence>
<dbReference type="GO" id="GO:0004222">
    <property type="term" value="F:metalloendopeptidase activity"/>
    <property type="evidence" value="ECO:0007669"/>
    <property type="project" value="InterPro"/>
</dbReference>
<dbReference type="GO" id="GO:0046872">
    <property type="term" value="F:metal ion binding"/>
    <property type="evidence" value="ECO:0007669"/>
    <property type="project" value="UniProtKB-KW"/>
</dbReference>
<feature type="binding site" evidence="12">
    <location>
        <position position="321"/>
    </location>
    <ligand>
        <name>Zn(2+)</name>
        <dbReference type="ChEBI" id="CHEBI:29105"/>
        <note>catalytic</note>
    </ligand>
</feature>
<comment type="catalytic activity">
    <reaction evidence="1 13">
        <text>Preferential cleavage of bonds with hydrophobic residues in P1'. Also 3-Asn-|-Gln-4 and 8-Gly-|-Ser-9 bonds in insulin B chain.</text>
        <dbReference type="EC" id="3.4.24.39"/>
    </reaction>
</comment>
<name>A0A6A6UG35_9PEZI</name>
<gene>
    <name evidence="14" type="ORF">BT63DRAFT_413312</name>
</gene>
<dbReference type="GO" id="GO:0005576">
    <property type="term" value="C:extracellular region"/>
    <property type="evidence" value="ECO:0007669"/>
    <property type="project" value="UniProtKB-SubCell"/>
</dbReference>
<proteinExistence type="inferred from homology"/>
<dbReference type="EC" id="3.4.24.39" evidence="13"/>
<keyword evidence="4 13" id="KW-0165">Cleavage on pair of basic residues</keyword>
<dbReference type="Gene3D" id="3.40.390.10">
    <property type="entry name" value="Collagenase (Catalytic Domain)"/>
    <property type="match status" value="1"/>
</dbReference>
<keyword evidence="5 12" id="KW-0479">Metal-binding</keyword>
<feature type="binding site" evidence="12">
    <location>
        <position position="325"/>
    </location>
    <ligand>
        <name>Zn(2+)</name>
        <dbReference type="ChEBI" id="CHEBI:29105"/>
        <note>catalytic</note>
    </ligand>
</feature>
<keyword evidence="6" id="KW-0732">Signal</keyword>
<dbReference type="EMBL" id="MU004234">
    <property type="protein sequence ID" value="KAF2670606.1"/>
    <property type="molecule type" value="Genomic_DNA"/>
</dbReference>
<evidence type="ECO:0000256" key="8">
    <source>
        <dbReference type="ARBA" id="ARBA00022833"/>
    </source>
</evidence>
<keyword evidence="9 13" id="KW-0482">Metalloprotease</keyword>
<organism evidence="14 15">
    <name type="scientific">Microthyrium microscopicum</name>
    <dbReference type="NCBI Taxonomy" id="703497"/>
    <lineage>
        <taxon>Eukaryota</taxon>
        <taxon>Fungi</taxon>
        <taxon>Dikarya</taxon>
        <taxon>Ascomycota</taxon>
        <taxon>Pezizomycotina</taxon>
        <taxon>Dothideomycetes</taxon>
        <taxon>Dothideomycetes incertae sedis</taxon>
        <taxon>Microthyriales</taxon>
        <taxon>Microthyriaceae</taxon>
        <taxon>Microthyrium</taxon>
    </lineage>
</organism>
<dbReference type="CDD" id="cd11008">
    <property type="entry name" value="M35_deuterolysin_like"/>
    <property type="match status" value="1"/>
</dbReference>
<evidence type="ECO:0000313" key="15">
    <source>
        <dbReference type="Proteomes" id="UP000799302"/>
    </source>
</evidence>
<evidence type="ECO:0000256" key="12">
    <source>
        <dbReference type="PIRSR" id="PIRSR601384-2"/>
    </source>
</evidence>
<comment type="cofactor">
    <cofactor evidence="12 13">
        <name>Zn(2+)</name>
        <dbReference type="ChEBI" id="CHEBI:29105"/>
    </cofactor>
    <text evidence="12 13">Binds 1 zinc ion per subunit.</text>
</comment>
<evidence type="ECO:0000256" key="3">
    <source>
        <dbReference type="ARBA" id="ARBA00022670"/>
    </source>
</evidence>
<dbReference type="SUPFAM" id="SSF55486">
    <property type="entry name" value="Metalloproteases ('zincins'), catalytic domain"/>
    <property type="match status" value="1"/>
</dbReference>
<keyword evidence="13" id="KW-0964">Secreted</keyword>
<dbReference type="OrthoDB" id="412874at2759"/>
<dbReference type="Gene3D" id="2.60.40.2970">
    <property type="match status" value="1"/>
</dbReference>
<evidence type="ECO:0000256" key="2">
    <source>
        <dbReference type="ARBA" id="ARBA00010279"/>
    </source>
</evidence>
<accession>A0A6A6UG35</accession>
<dbReference type="PANTHER" id="PTHR37016">
    <property type="match status" value="1"/>
</dbReference>
<evidence type="ECO:0000313" key="14">
    <source>
        <dbReference type="EMBL" id="KAF2670606.1"/>
    </source>
</evidence>
<evidence type="ECO:0000256" key="6">
    <source>
        <dbReference type="ARBA" id="ARBA00022729"/>
    </source>
</evidence>
<comment type="subcellular location">
    <subcellularLocation>
        <location evidence="13">Secreted</location>
    </subcellularLocation>
</comment>
<dbReference type="PRINTS" id="PR00768">
    <property type="entry name" value="DEUTEROLYSIN"/>
</dbReference>
<dbReference type="InterPro" id="IPR001384">
    <property type="entry name" value="Peptidase_M35"/>
</dbReference>
<evidence type="ECO:0000256" key="5">
    <source>
        <dbReference type="ARBA" id="ARBA00022723"/>
    </source>
</evidence>
<dbReference type="InterPro" id="IPR024079">
    <property type="entry name" value="MetalloPept_cat_dom_sf"/>
</dbReference>
<evidence type="ECO:0000256" key="10">
    <source>
        <dbReference type="ARBA" id="ARBA00023145"/>
    </source>
</evidence>
<reference evidence="14" key="1">
    <citation type="journal article" date="2020" name="Stud. Mycol.">
        <title>101 Dothideomycetes genomes: a test case for predicting lifestyles and emergence of pathogens.</title>
        <authorList>
            <person name="Haridas S."/>
            <person name="Albert R."/>
            <person name="Binder M."/>
            <person name="Bloem J."/>
            <person name="Labutti K."/>
            <person name="Salamov A."/>
            <person name="Andreopoulos B."/>
            <person name="Baker S."/>
            <person name="Barry K."/>
            <person name="Bills G."/>
            <person name="Bluhm B."/>
            <person name="Cannon C."/>
            <person name="Castanera R."/>
            <person name="Culley D."/>
            <person name="Daum C."/>
            <person name="Ezra D."/>
            <person name="Gonzalez J."/>
            <person name="Henrissat B."/>
            <person name="Kuo A."/>
            <person name="Liang C."/>
            <person name="Lipzen A."/>
            <person name="Lutzoni F."/>
            <person name="Magnuson J."/>
            <person name="Mondo S."/>
            <person name="Nolan M."/>
            <person name="Ohm R."/>
            <person name="Pangilinan J."/>
            <person name="Park H.-J."/>
            <person name="Ramirez L."/>
            <person name="Alfaro M."/>
            <person name="Sun H."/>
            <person name="Tritt A."/>
            <person name="Yoshinaga Y."/>
            <person name="Zwiers L.-H."/>
            <person name="Turgeon B."/>
            <person name="Goodwin S."/>
            <person name="Spatafora J."/>
            <person name="Crous P."/>
            <person name="Grigoriev I."/>
        </authorList>
    </citation>
    <scope>NUCLEOTIDE SEQUENCE</scope>
    <source>
        <strain evidence="14">CBS 115976</strain>
    </source>
</reference>
<comment type="function">
    <text evidence="13">Secreted metalloproteinase that allows assimilation of proteinaceous substrates. Shows high activities on basic nuclear substrates such as histone and protamine.</text>
</comment>
<evidence type="ECO:0000256" key="13">
    <source>
        <dbReference type="RuleBase" id="RU361126"/>
    </source>
</evidence>
<keyword evidence="8 12" id="KW-0862">Zinc</keyword>